<keyword evidence="1" id="KW-0472">Membrane</keyword>
<gene>
    <name evidence="2" type="ORF">EHR06_18635</name>
</gene>
<reference evidence="2" key="1">
    <citation type="journal article" date="2019" name="PLoS Negl. Trop. Dis.">
        <title>Revisiting the worldwide diversity of Leptospira species in the environment.</title>
        <authorList>
            <person name="Vincent A.T."/>
            <person name="Schiettekatte O."/>
            <person name="Bourhy P."/>
            <person name="Veyrier F.J."/>
            <person name="Picardeau M."/>
        </authorList>
    </citation>
    <scope>NUCLEOTIDE SEQUENCE [LARGE SCALE GENOMIC DNA]</scope>
    <source>
        <strain evidence="2">201601113</strain>
    </source>
</reference>
<feature type="transmembrane region" description="Helical" evidence="1">
    <location>
        <begin position="20"/>
        <end position="42"/>
    </location>
</feature>
<proteinExistence type="predicted"/>
<protein>
    <submittedName>
        <fullName evidence="2">Uncharacterized protein</fullName>
    </submittedName>
</protein>
<evidence type="ECO:0000313" key="3">
    <source>
        <dbReference type="Proteomes" id="UP000297241"/>
    </source>
</evidence>
<evidence type="ECO:0000313" key="2">
    <source>
        <dbReference type="EMBL" id="TGM95601.1"/>
    </source>
</evidence>
<dbReference type="EMBL" id="RQHS01000024">
    <property type="protein sequence ID" value="TGM95601.1"/>
    <property type="molecule type" value="Genomic_DNA"/>
</dbReference>
<keyword evidence="3" id="KW-1185">Reference proteome</keyword>
<dbReference type="AlphaFoldDB" id="A0A4Z1A8Q5"/>
<organism evidence="2 3">
    <name type="scientific">Leptospira dzoumogneensis</name>
    <dbReference type="NCBI Taxonomy" id="2484904"/>
    <lineage>
        <taxon>Bacteria</taxon>
        <taxon>Pseudomonadati</taxon>
        <taxon>Spirochaetota</taxon>
        <taxon>Spirochaetia</taxon>
        <taxon>Leptospirales</taxon>
        <taxon>Leptospiraceae</taxon>
        <taxon>Leptospira</taxon>
    </lineage>
</organism>
<name>A0A4Z1A8Q5_9LEPT</name>
<sequence length="110" mass="13181">MSDTINAFTKLFESIIDKYGPLNTVLIGIVLAVVLFLFRLYTDYRKDRERDKIIEEKERTVQRLAQEAREWRIVILKEKYKWTDEQVERFIHKGDFKDGVEARQKLEGTK</sequence>
<accession>A0A4Z1A8Q5</accession>
<evidence type="ECO:0000256" key="1">
    <source>
        <dbReference type="SAM" id="Phobius"/>
    </source>
</evidence>
<comment type="caution">
    <text evidence="2">The sequence shown here is derived from an EMBL/GenBank/DDBJ whole genome shotgun (WGS) entry which is preliminary data.</text>
</comment>
<keyword evidence="1" id="KW-1133">Transmembrane helix</keyword>
<dbReference type="Proteomes" id="UP000297241">
    <property type="component" value="Unassembled WGS sequence"/>
</dbReference>
<dbReference type="RefSeq" id="WP_135758399.1">
    <property type="nucleotide sequence ID" value="NZ_RQHS01000024.1"/>
</dbReference>
<keyword evidence="1" id="KW-0812">Transmembrane</keyword>